<keyword evidence="2" id="KW-1185">Reference proteome</keyword>
<evidence type="ECO:0000313" key="2">
    <source>
        <dbReference type="Proteomes" id="UP000019473"/>
    </source>
</evidence>
<name>W9W4B6_9EURO</name>
<dbReference type="GeneID" id="19177951"/>
<comment type="caution">
    <text evidence="1">The sequence shown here is derived from an EMBL/GenBank/DDBJ whole genome shotgun (WGS) entry which is preliminary data.</text>
</comment>
<dbReference type="HOGENOM" id="CLU_1927385_0_0_1"/>
<accession>W9W4B6</accession>
<dbReference type="Proteomes" id="UP000019473">
    <property type="component" value="Unassembled WGS sequence"/>
</dbReference>
<dbReference type="AlphaFoldDB" id="W9W4B6"/>
<dbReference type="EMBL" id="AMGW01000002">
    <property type="protein sequence ID" value="EXJ62912.1"/>
    <property type="molecule type" value="Genomic_DNA"/>
</dbReference>
<evidence type="ECO:0000313" key="1">
    <source>
        <dbReference type="EMBL" id="EXJ62912.1"/>
    </source>
</evidence>
<sequence length="131" mass="14495">MFGTQPRIPGPETSGIQPSVKQSLETQALELVFEAARADDPSAIFLDLTRRKAFRANGRFSKFGPDVDINEAKAMSFVAESTHSVPVPKVFRAKTFEDGTTVVETKYILGKTLQESWPTLSVEEKKSFANE</sequence>
<dbReference type="RefSeq" id="XP_007755566.1">
    <property type="nucleotide sequence ID" value="XM_007757376.1"/>
</dbReference>
<gene>
    <name evidence="1" type="ORF">A1O7_03355</name>
</gene>
<dbReference type="VEuPathDB" id="FungiDB:A1O7_03355"/>
<protein>
    <recommendedName>
        <fullName evidence="3">Aminoglycoside phosphotransferase domain-containing protein</fullName>
    </recommendedName>
</protein>
<organism evidence="1 2">
    <name type="scientific">Cladophialophora yegresii CBS 114405</name>
    <dbReference type="NCBI Taxonomy" id="1182544"/>
    <lineage>
        <taxon>Eukaryota</taxon>
        <taxon>Fungi</taxon>
        <taxon>Dikarya</taxon>
        <taxon>Ascomycota</taxon>
        <taxon>Pezizomycotina</taxon>
        <taxon>Eurotiomycetes</taxon>
        <taxon>Chaetothyriomycetidae</taxon>
        <taxon>Chaetothyriales</taxon>
        <taxon>Herpotrichiellaceae</taxon>
        <taxon>Cladophialophora</taxon>
    </lineage>
</organism>
<proteinExistence type="predicted"/>
<dbReference type="OrthoDB" id="2906425at2759"/>
<reference evidence="1 2" key="1">
    <citation type="submission" date="2013-03" db="EMBL/GenBank/DDBJ databases">
        <title>The Genome Sequence of Cladophialophora yegresii CBS 114405.</title>
        <authorList>
            <consortium name="The Broad Institute Genomics Platform"/>
            <person name="Cuomo C."/>
            <person name="de Hoog S."/>
            <person name="Gorbushina A."/>
            <person name="Walker B."/>
            <person name="Young S.K."/>
            <person name="Zeng Q."/>
            <person name="Gargeya S."/>
            <person name="Fitzgerald M."/>
            <person name="Haas B."/>
            <person name="Abouelleil A."/>
            <person name="Allen A.W."/>
            <person name="Alvarado L."/>
            <person name="Arachchi H.M."/>
            <person name="Berlin A.M."/>
            <person name="Chapman S.B."/>
            <person name="Gainer-Dewar J."/>
            <person name="Goldberg J."/>
            <person name="Griggs A."/>
            <person name="Gujja S."/>
            <person name="Hansen M."/>
            <person name="Howarth C."/>
            <person name="Imamovic A."/>
            <person name="Ireland A."/>
            <person name="Larimer J."/>
            <person name="McCowan C."/>
            <person name="Murphy C."/>
            <person name="Pearson M."/>
            <person name="Poon T.W."/>
            <person name="Priest M."/>
            <person name="Roberts A."/>
            <person name="Saif S."/>
            <person name="Shea T."/>
            <person name="Sisk P."/>
            <person name="Sykes S."/>
            <person name="Wortman J."/>
            <person name="Nusbaum C."/>
            <person name="Birren B."/>
        </authorList>
    </citation>
    <scope>NUCLEOTIDE SEQUENCE [LARGE SCALE GENOMIC DNA]</scope>
    <source>
        <strain evidence="1 2">CBS 114405</strain>
    </source>
</reference>
<evidence type="ECO:0008006" key="3">
    <source>
        <dbReference type="Google" id="ProtNLM"/>
    </source>
</evidence>
<dbReference type="STRING" id="1182544.W9W4B6"/>